<keyword evidence="2" id="KW-1185">Reference proteome</keyword>
<accession>A0A4U8UME3</accession>
<sequence>MQKSSLKAKESGLEHQTRLFVVLFLIVPRVFDAPQHPDCRRRALLTALISSFLDMKRATERMRLHDDGIIESFWFSNAHYVFDDLPRHAF</sequence>
<reference evidence="1 2" key="2">
    <citation type="journal article" date="2019" name="G3 (Bethesda)">
        <title>Hybrid Assembly of the Genome of the Entomopathogenic Nematode Steinernema carpocapsae Identifies the X-Chromosome.</title>
        <authorList>
            <person name="Serra L."/>
            <person name="Macchietto M."/>
            <person name="Macias-Munoz A."/>
            <person name="McGill C.J."/>
            <person name="Rodriguez I.M."/>
            <person name="Rodriguez B."/>
            <person name="Murad R."/>
            <person name="Mortazavi A."/>
        </authorList>
    </citation>
    <scope>NUCLEOTIDE SEQUENCE [LARGE SCALE GENOMIC DNA]</scope>
    <source>
        <strain evidence="1 2">ALL</strain>
    </source>
</reference>
<evidence type="ECO:0000313" key="1">
    <source>
        <dbReference type="EMBL" id="TMS34086.1"/>
    </source>
</evidence>
<comment type="caution">
    <text evidence="1">The sequence shown here is derived from an EMBL/GenBank/DDBJ whole genome shotgun (WGS) entry which is preliminary data.</text>
</comment>
<dbReference type="Proteomes" id="UP000298663">
    <property type="component" value="Unassembled WGS sequence"/>
</dbReference>
<proteinExistence type="predicted"/>
<dbReference type="AlphaFoldDB" id="A0A4U8UME3"/>
<evidence type="ECO:0000313" key="2">
    <source>
        <dbReference type="Proteomes" id="UP000298663"/>
    </source>
</evidence>
<protein>
    <submittedName>
        <fullName evidence="1">Uncharacterized protein</fullName>
    </submittedName>
</protein>
<reference evidence="1 2" key="1">
    <citation type="journal article" date="2015" name="Genome Biol.">
        <title>Comparative genomics of Steinernema reveals deeply conserved gene regulatory networks.</title>
        <authorList>
            <person name="Dillman A.R."/>
            <person name="Macchietto M."/>
            <person name="Porter C.F."/>
            <person name="Rogers A."/>
            <person name="Williams B."/>
            <person name="Antoshechkin I."/>
            <person name="Lee M.M."/>
            <person name="Goodwin Z."/>
            <person name="Lu X."/>
            <person name="Lewis E.E."/>
            <person name="Goodrich-Blair H."/>
            <person name="Stock S.P."/>
            <person name="Adams B.J."/>
            <person name="Sternberg P.W."/>
            <person name="Mortazavi A."/>
        </authorList>
    </citation>
    <scope>NUCLEOTIDE SEQUENCE [LARGE SCALE GENOMIC DNA]</scope>
    <source>
        <strain evidence="1 2">ALL</strain>
    </source>
</reference>
<organism evidence="1 2">
    <name type="scientific">Steinernema carpocapsae</name>
    <name type="common">Entomopathogenic nematode</name>
    <dbReference type="NCBI Taxonomy" id="34508"/>
    <lineage>
        <taxon>Eukaryota</taxon>
        <taxon>Metazoa</taxon>
        <taxon>Ecdysozoa</taxon>
        <taxon>Nematoda</taxon>
        <taxon>Chromadorea</taxon>
        <taxon>Rhabditida</taxon>
        <taxon>Tylenchina</taxon>
        <taxon>Panagrolaimomorpha</taxon>
        <taxon>Strongyloidoidea</taxon>
        <taxon>Steinernematidae</taxon>
        <taxon>Steinernema</taxon>
    </lineage>
</organism>
<dbReference type="EMBL" id="AZBU02000001">
    <property type="protein sequence ID" value="TMS34086.1"/>
    <property type="molecule type" value="Genomic_DNA"/>
</dbReference>
<name>A0A4U8UME3_STECR</name>
<gene>
    <name evidence="1" type="ORF">L596_001738</name>
</gene>